<sequence>MRGHPASPARCEPYDLWEACSRSAKPLDWSSPIVFGVGPSDIVGRSGGKPVYVTSTVRLDLCQVTEADALSAARACAELSRMGIWAVSPVVLGAAMLEVDMHLKINEPVGWAKQVAGLRNAAGTIWVPACRGWARCPQIWADVQWAASRGVPVMVEAKGVM</sequence>
<proteinExistence type="predicted"/>
<reference evidence="2 3" key="1">
    <citation type="submission" date="2024-01" db="EMBL/GenBank/DDBJ databases">
        <authorList>
            <person name="Deng Y."/>
            <person name="Su J."/>
        </authorList>
    </citation>
    <scope>NUCLEOTIDE SEQUENCE [LARGE SCALE GENOMIC DNA]</scope>
    <source>
        <strain evidence="2 3">CPCC 100088</strain>
    </source>
</reference>
<evidence type="ECO:0000313" key="2">
    <source>
        <dbReference type="EMBL" id="MER5172651.1"/>
    </source>
</evidence>
<reference evidence="2 3" key="2">
    <citation type="submission" date="2024-06" db="EMBL/GenBank/DDBJ databases">
        <title>Thioclava kandeliae sp. nov. from a rhizosphere soil sample of Kandelia candel in a mangrove.</title>
        <authorList>
            <person name="Mu T."/>
        </authorList>
    </citation>
    <scope>NUCLEOTIDE SEQUENCE [LARGE SCALE GENOMIC DNA]</scope>
    <source>
        <strain evidence="2 3">CPCC 100088</strain>
    </source>
</reference>
<accession>A0ABV1SJC7</accession>
<dbReference type="EMBL" id="JAYWLC010000009">
    <property type="protein sequence ID" value="MER5172651.1"/>
    <property type="molecule type" value="Genomic_DNA"/>
</dbReference>
<comment type="caution">
    <text evidence="2">The sequence shown here is derived from an EMBL/GenBank/DDBJ whole genome shotgun (WGS) entry which is preliminary data.</text>
</comment>
<keyword evidence="3" id="KW-1185">Reference proteome</keyword>
<dbReference type="RefSeq" id="WP_350937597.1">
    <property type="nucleotide sequence ID" value="NZ_JAYWLC010000009.1"/>
</dbReference>
<name>A0ABV1SJC7_9RHOB</name>
<organism evidence="2 3">
    <name type="scientific">Thioclava kandeliae</name>
    <dbReference type="NCBI Taxonomy" id="3070818"/>
    <lineage>
        <taxon>Bacteria</taxon>
        <taxon>Pseudomonadati</taxon>
        <taxon>Pseudomonadota</taxon>
        <taxon>Alphaproteobacteria</taxon>
        <taxon>Rhodobacterales</taxon>
        <taxon>Paracoccaceae</taxon>
        <taxon>Thioclava</taxon>
    </lineage>
</organism>
<dbReference type="Pfam" id="PF09152">
    <property type="entry name" value="DUF1937"/>
    <property type="match status" value="1"/>
</dbReference>
<dbReference type="Gene3D" id="3.40.50.10400">
    <property type="entry name" value="Hypothetical protein PA1492"/>
    <property type="match status" value="1"/>
</dbReference>
<evidence type="ECO:0000313" key="3">
    <source>
        <dbReference type="Proteomes" id="UP001438953"/>
    </source>
</evidence>
<evidence type="ECO:0000259" key="1">
    <source>
        <dbReference type="Pfam" id="PF09152"/>
    </source>
</evidence>
<protein>
    <submittedName>
        <fullName evidence="2">DUF1937 family protein</fullName>
    </submittedName>
</protein>
<dbReference type="Proteomes" id="UP001438953">
    <property type="component" value="Unassembled WGS sequence"/>
</dbReference>
<dbReference type="InterPro" id="IPR015235">
    <property type="entry name" value="DUF1937"/>
</dbReference>
<feature type="domain" description="DUF1937" evidence="1">
    <location>
        <begin position="63"/>
        <end position="155"/>
    </location>
</feature>
<gene>
    <name evidence="2" type="ORF">VSX56_12795</name>
</gene>